<keyword evidence="2" id="KW-0238">DNA-binding</keyword>
<feature type="region of interest" description="Disordered" evidence="1">
    <location>
        <begin position="91"/>
        <end position="114"/>
    </location>
</feature>
<dbReference type="AlphaFoldDB" id="A0AAD8FDM0"/>
<comment type="caution">
    <text evidence="2">The sequence shown here is derived from an EMBL/GenBank/DDBJ whole genome shotgun (WGS) entry which is preliminary data.</text>
</comment>
<dbReference type="GO" id="GO:0003677">
    <property type="term" value="F:DNA binding"/>
    <property type="evidence" value="ECO:0007669"/>
    <property type="project" value="UniProtKB-KW"/>
</dbReference>
<organism evidence="2 3">
    <name type="scientific">Biomphalaria pfeifferi</name>
    <name type="common">Bloodfluke planorb</name>
    <name type="synonym">Freshwater snail</name>
    <dbReference type="NCBI Taxonomy" id="112525"/>
    <lineage>
        <taxon>Eukaryota</taxon>
        <taxon>Metazoa</taxon>
        <taxon>Spiralia</taxon>
        <taxon>Lophotrochozoa</taxon>
        <taxon>Mollusca</taxon>
        <taxon>Gastropoda</taxon>
        <taxon>Heterobranchia</taxon>
        <taxon>Euthyneura</taxon>
        <taxon>Panpulmonata</taxon>
        <taxon>Hygrophila</taxon>
        <taxon>Lymnaeoidea</taxon>
        <taxon>Planorbidae</taxon>
        <taxon>Biomphalaria</taxon>
    </lineage>
</organism>
<dbReference type="Proteomes" id="UP001233172">
    <property type="component" value="Unassembled WGS sequence"/>
</dbReference>
<accession>A0AAD8FDM0</accession>
<proteinExistence type="predicted"/>
<keyword evidence="2" id="KW-0371">Homeobox</keyword>
<reference evidence="2" key="1">
    <citation type="journal article" date="2023" name="PLoS Negl. Trop. Dis.">
        <title>A genome sequence for Biomphalaria pfeifferi, the major vector snail for the human-infecting parasite Schistosoma mansoni.</title>
        <authorList>
            <person name="Bu L."/>
            <person name="Lu L."/>
            <person name="Laidemitt M.R."/>
            <person name="Zhang S.M."/>
            <person name="Mutuku M."/>
            <person name="Mkoji G."/>
            <person name="Steinauer M."/>
            <person name="Loker E.S."/>
        </authorList>
    </citation>
    <scope>NUCLEOTIDE SEQUENCE</scope>
    <source>
        <strain evidence="2">KasaAsao</strain>
    </source>
</reference>
<evidence type="ECO:0000256" key="1">
    <source>
        <dbReference type="SAM" id="MobiDB-lite"/>
    </source>
</evidence>
<reference evidence="2" key="2">
    <citation type="submission" date="2023-04" db="EMBL/GenBank/DDBJ databases">
        <authorList>
            <person name="Bu L."/>
            <person name="Lu L."/>
            <person name="Laidemitt M.R."/>
            <person name="Zhang S.M."/>
            <person name="Mutuku M."/>
            <person name="Mkoji G."/>
            <person name="Steinauer M."/>
            <person name="Loker E.S."/>
        </authorList>
    </citation>
    <scope>NUCLEOTIDE SEQUENCE</scope>
    <source>
        <strain evidence="2">KasaAsao</strain>
        <tissue evidence="2">Whole Snail</tissue>
    </source>
</reference>
<sequence>MHNAFRAGLASTGWELGHFFSSLSWLFKDTPARREDFTALTGSSDFPLEHCQHRWVENVEEAERAYKECEWLLLQPDQSIEFLEERAEEEKRKNLKRKRNDQCEELEAMKGPKS</sequence>
<evidence type="ECO:0000313" key="2">
    <source>
        <dbReference type="EMBL" id="KAK0059329.1"/>
    </source>
</evidence>
<gene>
    <name evidence="2" type="ORF">Bpfe_011098</name>
</gene>
<keyword evidence="3" id="KW-1185">Reference proteome</keyword>
<dbReference type="EMBL" id="JASAOG010000042">
    <property type="protein sequence ID" value="KAK0059329.1"/>
    <property type="molecule type" value="Genomic_DNA"/>
</dbReference>
<protein>
    <submittedName>
        <fullName evidence="2">LIM homeobox Lhx6</fullName>
    </submittedName>
</protein>
<evidence type="ECO:0000313" key="3">
    <source>
        <dbReference type="Proteomes" id="UP001233172"/>
    </source>
</evidence>
<name>A0AAD8FDM0_BIOPF</name>